<evidence type="ECO:0000256" key="3">
    <source>
        <dbReference type="ARBA" id="ARBA00023163"/>
    </source>
</evidence>
<dbReference type="InterPro" id="IPR036388">
    <property type="entry name" value="WH-like_DNA-bd_sf"/>
</dbReference>
<dbReference type="SUPFAM" id="SSF46785">
    <property type="entry name" value="Winged helix' DNA-binding domain"/>
    <property type="match status" value="1"/>
</dbReference>
<dbReference type="NCBIfam" id="NF033788">
    <property type="entry name" value="HTH_metalloreg"/>
    <property type="match status" value="1"/>
</dbReference>
<proteinExistence type="predicted"/>
<dbReference type="InterPro" id="IPR011991">
    <property type="entry name" value="ArsR-like_HTH"/>
</dbReference>
<dbReference type="SMART" id="SM00418">
    <property type="entry name" value="HTH_ARSR"/>
    <property type="match status" value="1"/>
</dbReference>
<dbReference type="Gene3D" id="1.10.10.10">
    <property type="entry name" value="Winged helix-like DNA-binding domain superfamily/Winged helix DNA-binding domain"/>
    <property type="match status" value="1"/>
</dbReference>
<dbReference type="GO" id="GO:0003677">
    <property type="term" value="F:DNA binding"/>
    <property type="evidence" value="ECO:0007669"/>
    <property type="project" value="UniProtKB-KW"/>
</dbReference>
<evidence type="ECO:0000256" key="2">
    <source>
        <dbReference type="ARBA" id="ARBA00023125"/>
    </source>
</evidence>
<dbReference type="EMBL" id="CP066776">
    <property type="protein sequence ID" value="QQL46178.1"/>
    <property type="molecule type" value="Genomic_DNA"/>
</dbReference>
<keyword evidence="3" id="KW-0804">Transcription</keyword>
<dbReference type="PROSITE" id="PS50987">
    <property type="entry name" value="HTH_ARSR_2"/>
    <property type="match status" value="1"/>
</dbReference>
<evidence type="ECO:0000313" key="5">
    <source>
        <dbReference type="Proteomes" id="UP000475117"/>
    </source>
</evidence>
<dbReference type="InterPro" id="IPR036390">
    <property type="entry name" value="WH_DNA-bd_sf"/>
</dbReference>
<dbReference type="CDD" id="cd00090">
    <property type="entry name" value="HTH_ARSR"/>
    <property type="match status" value="1"/>
</dbReference>
<name>A0A6B3LA92_9BACT</name>
<sequence length="106" mass="11232">MSSPNTPNASQLARYGVVFHALSDPSRLAIVHALANGPQPSYSLARTIDCSPTLTSRHLRILRNAGVISADVHGPQTVYELSYTCVLGFTECLDQARSVSCAAAAC</sequence>
<dbReference type="Proteomes" id="UP000475117">
    <property type="component" value="Chromosome"/>
</dbReference>
<dbReference type="RefSeq" id="WP_164362925.1">
    <property type="nucleotide sequence ID" value="NZ_CP066776.1"/>
</dbReference>
<evidence type="ECO:0000313" key="4">
    <source>
        <dbReference type="EMBL" id="QQL46178.1"/>
    </source>
</evidence>
<keyword evidence="2" id="KW-0238">DNA-binding</keyword>
<dbReference type="InterPro" id="IPR051011">
    <property type="entry name" value="Metal_resp_trans_reg"/>
</dbReference>
<keyword evidence="1" id="KW-0805">Transcription regulation</keyword>
<keyword evidence="5" id="KW-1185">Reference proteome</keyword>
<reference evidence="4 5" key="1">
    <citation type="submission" date="2020-12" db="EMBL/GenBank/DDBJ databases">
        <title>Sulforoseuscoccus oceanibium gen. nov., sp. nov., a representative of the phylum Verrucomicrobia with special cytoplasmic membrane, and proposal of Sulforoseuscoccusaceae fam. nov.</title>
        <authorList>
            <person name="Xi F."/>
        </authorList>
    </citation>
    <scope>NUCLEOTIDE SEQUENCE [LARGE SCALE GENOMIC DNA]</scope>
    <source>
        <strain evidence="4 5">T37</strain>
    </source>
</reference>
<dbReference type="PRINTS" id="PR00778">
    <property type="entry name" value="HTHARSR"/>
</dbReference>
<dbReference type="KEGG" id="soa:G3M56_006245"/>
<organism evidence="4 5">
    <name type="scientific">Sulfuriroseicoccus oceanibius</name>
    <dbReference type="NCBI Taxonomy" id="2707525"/>
    <lineage>
        <taxon>Bacteria</taxon>
        <taxon>Pseudomonadati</taxon>
        <taxon>Verrucomicrobiota</taxon>
        <taxon>Verrucomicrobiia</taxon>
        <taxon>Verrucomicrobiales</taxon>
        <taxon>Verrucomicrobiaceae</taxon>
        <taxon>Sulfuriroseicoccus</taxon>
    </lineage>
</organism>
<dbReference type="PANTHER" id="PTHR43132:SF6">
    <property type="entry name" value="HTH-TYPE TRANSCRIPTIONAL REPRESSOR CZRA"/>
    <property type="match status" value="1"/>
</dbReference>
<dbReference type="AlphaFoldDB" id="A0A6B3LA92"/>
<dbReference type="GO" id="GO:0003700">
    <property type="term" value="F:DNA-binding transcription factor activity"/>
    <property type="evidence" value="ECO:0007669"/>
    <property type="project" value="InterPro"/>
</dbReference>
<dbReference type="InterPro" id="IPR001845">
    <property type="entry name" value="HTH_ArsR_DNA-bd_dom"/>
</dbReference>
<evidence type="ECO:0000256" key="1">
    <source>
        <dbReference type="ARBA" id="ARBA00023015"/>
    </source>
</evidence>
<protein>
    <submittedName>
        <fullName evidence="4">Winged helix-turn-helix transcriptional regulator</fullName>
    </submittedName>
</protein>
<gene>
    <name evidence="4" type="ORF">G3M56_006245</name>
</gene>
<accession>A0A6B3LA92</accession>
<dbReference type="PANTHER" id="PTHR43132">
    <property type="entry name" value="ARSENICAL RESISTANCE OPERON REPRESSOR ARSR-RELATED"/>
    <property type="match status" value="1"/>
</dbReference>
<dbReference type="Pfam" id="PF01022">
    <property type="entry name" value="HTH_5"/>
    <property type="match status" value="1"/>
</dbReference>